<proteinExistence type="predicted"/>
<protein>
    <submittedName>
        <fullName evidence="1">Uncharacterized protein</fullName>
    </submittedName>
</protein>
<name>A0A7X9FT41_9DELT</name>
<reference evidence="1 2" key="1">
    <citation type="journal article" date="2020" name="Biotechnol. Biofuels">
        <title>New insights from the biogas microbiome by comprehensive genome-resolved metagenomics of nearly 1600 species originating from multiple anaerobic digesters.</title>
        <authorList>
            <person name="Campanaro S."/>
            <person name="Treu L."/>
            <person name="Rodriguez-R L.M."/>
            <person name="Kovalovszki A."/>
            <person name="Ziels R.M."/>
            <person name="Maus I."/>
            <person name="Zhu X."/>
            <person name="Kougias P.G."/>
            <person name="Basile A."/>
            <person name="Luo G."/>
            <person name="Schluter A."/>
            <person name="Konstantinidis K.T."/>
            <person name="Angelidaki I."/>
        </authorList>
    </citation>
    <scope>NUCLEOTIDE SEQUENCE [LARGE SCALE GENOMIC DNA]</scope>
    <source>
        <strain evidence="1">AS27yjCOA_65</strain>
    </source>
</reference>
<evidence type="ECO:0000313" key="1">
    <source>
        <dbReference type="EMBL" id="NMC63815.1"/>
    </source>
</evidence>
<sequence>MDKLVRKFTSFSEEEKAELEYYRSLSIQDRVRILISLIGITRPEDGIIERSVRIYPLAQRKEG</sequence>
<organism evidence="1 2">
    <name type="scientific">SAR324 cluster bacterium</name>
    <dbReference type="NCBI Taxonomy" id="2024889"/>
    <lineage>
        <taxon>Bacteria</taxon>
        <taxon>Deltaproteobacteria</taxon>
        <taxon>SAR324 cluster</taxon>
    </lineage>
</organism>
<evidence type="ECO:0000313" key="2">
    <source>
        <dbReference type="Proteomes" id="UP000524246"/>
    </source>
</evidence>
<accession>A0A7X9FT41</accession>
<dbReference type="EMBL" id="JAAZON010000530">
    <property type="protein sequence ID" value="NMC63815.1"/>
    <property type="molecule type" value="Genomic_DNA"/>
</dbReference>
<dbReference type="AlphaFoldDB" id="A0A7X9FT41"/>
<gene>
    <name evidence="1" type="ORF">GYA55_11685</name>
</gene>
<dbReference type="Proteomes" id="UP000524246">
    <property type="component" value="Unassembled WGS sequence"/>
</dbReference>
<comment type="caution">
    <text evidence="1">The sequence shown here is derived from an EMBL/GenBank/DDBJ whole genome shotgun (WGS) entry which is preliminary data.</text>
</comment>